<evidence type="ECO:0000256" key="4">
    <source>
        <dbReference type="ARBA" id="ARBA00022630"/>
    </source>
</evidence>
<dbReference type="GO" id="GO:0010181">
    <property type="term" value="F:FMN binding"/>
    <property type="evidence" value="ECO:0007669"/>
    <property type="project" value="InterPro"/>
</dbReference>
<evidence type="ECO:0000259" key="10">
    <source>
        <dbReference type="Pfam" id="PF00724"/>
    </source>
</evidence>
<evidence type="ECO:0000259" key="11">
    <source>
        <dbReference type="Pfam" id="PF07992"/>
    </source>
</evidence>
<comment type="similarity">
    <text evidence="3">In the N-terminal section; belongs to the NADH:flavin oxidoreductase/NADH oxidase family.</text>
</comment>
<dbReference type="EMBL" id="DVGA01000053">
    <property type="protein sequence ID" value="HIQ78678.1"/>
    <property type="molecule type" value="Genomic_DNA"/>
</dbReference>
<evidence type="ECO:0000256" key="9">
    <source>
        <dbReference type="ARBA" id="ARBA00023014"/>
    </source>
</evidence>
<sequence length="653" mass="71838">MSCCDKKYDYSILWRPIDINKCRIRNRISMSGMGTFTPTTVDQVETESGLRYYEERAKGGIGLIHTGAYFIDEKTAQGGRTLDFSTDKSIPSGTQLTERVHRWGAKIFAQLSCGTGRNGMPQIGERVPISSSENPSFYNPDMICRALTIDEIEEMMEHWKVAAQNAVYMGFDGIQIHAHAGYLMDQFMSEIWNHRTDKYGGSFENRCRFTMETVDAIRSVVGPDFPITYRISLDHRFPGGRTIEESMKILDVLDKCGIDAFDIDAACYETMDYIFPTRYTGEACMAYVCEEARKHLTKPIINTGNHSMESAVALLESGNADIAQFGRQSIADPQFANKLREGRREDVRPCIVCNEECIGRIFGRLTQLSCTVNPSVGFETAMEVKPVSKPTNVVVIGGGPGGLEAARCAAERGCSVTLYEKGDKIGGTFLTIATGDFKWRIPQLIEWYGVQLKKLGVKVVLNAEIKADDPVLKSADAIFVATGSKSVMPKIPGIDNKKVVDVVDIHKNGMPEGERVVICGGGLSACDTAIEYGAKGGRKFTIVEMLPQLASDVMVVNKISIDRLLNEYGVEQLTSTKVIGITDEGVEVEHEGEKRVIPADVIVAAFGRGRSLELADAVQNEYPTKTVIIGDCMKPAKAGNAIREGFYAAMSLK</sequence>
<name>A0A9D0ZDN7_9FIRM</name>
<dbReference type="Gene3D" id="3.40.50.720">
    <property type="entry name" value="NAD(P)-binding Rossmann-like Domain"/>
    <property type="match status" value="1"/>
</dbReference>
<protein>
    <submittedName>
        <fullName evidence="12">FAD-dependent oxidoreductase</fullName>
    </submittedName>
</protein>
<dbReference type="GO" id="GO:0046872">
    <property type="term" value="F:metal ion binding"/>
    <property type="evidence" value="ECO:0007669"/>
    <property type="project" value="UniProtKB-KW"/>
</dbReference>
<dbReference type="AlphaFoldDB" id="A0A9D0ZDN7"/>
<comment type="cofactor">
    <cofactor evidence="1">
        <name>FMN</name>
        <dbReference type="ChEBI" id="CHEBI:58210"/>
    </cofactor>
</comment>
<evidence type="ECO:0000256" key="5">
    <source>
        <dbReference type="ARBA" id="ARBA00022643"/>
    </source>
</evidence>
<evidence type="ECO:0000313" key="13">
    <source>
        <dbReference type="Proteomes" id="UP000824262"/>
    </source>
</evidence>
<gene>
    <name evidence="12" type="ORF">IAB77_05405</name>
</gene>
<feature type="domain" description="NADH:flavin oxidoreductase/NADH oxidase N-terminal" evidence="10">
    <location>
        <begin position="13"/>
        <end position="345"/>
    </location>
</feature>
<proteinExistence type="inferred from homology"/>
<dbReference type="PRINTS" id="PR00469">
    <property type="entry name" value="PNDRDTASEII"/>
</dbReference>
<dbReference type="InterPro" id="IPR051793">
    <property type="entry name" value="NADH:flavin_oxidoreductase"/>
</dbReference>
<evidence type="ECO:0000256" key="1">
    <source>
        <dbReference type="ARBA" id="ARBA00001917"/>
    </source>
</evidence>
<organism evidence="12 13">
    <name type="scientific">Candidatus Scatomorpha intestinavium</name>
    <dbReference type="NCBI Taxonomy" id="2840922"/>
    <lineage>
        <taxon>Bacteria</taxon>
        <taxon>Bacillati</taxon>
        <taxon>Bacillota</taxon>
        <taxon>Clostridia</taxon>
        <taxon>Eubacteriales</taxon>
        <taxon>Candidatus Scatomorpha</taxon>
    </lineage>
</organism>
<evidence type="ECO:0000256" key="3">
    <source>
        <dbReference type="ARBA" id="ARBA00011048"/>
    </source>
</evidence>
<dbReference type="SUPFAM" id="SSF51905">
    <property type="entry name" value="FAD/NAD(P)-binding domain"/>
    <property type="match status" value="1"/>
</dbReference>
<dbReference type="Gene3D" id="3.20.20.70">
    <property type="entry name" value="Aldolase class I"/>
    <property type="match status" value="1"/>
</dbReference>
<dbReference type="InterPro" id="IPR023753">
    <property type="entry name" value="FAD/NAD-binding_dom"/>
</dbReference>
<reference evidence="12" key="2">
    <citation type="journal article" date="2021" name="PeerJ">
        <title>Extensive microbial diversity within the chicken gut microbiome revealed by metagenomics and culture.</title>
        <authorList>
            <person name="Gilroy R."/>
            <person name="Ravi A."/>
            <person name="Getino M."/>
            <person name="Pursley I."/>
            <person name="Horton D.L."/>
            <person name="Alikhan N.F."/>
            <person name="Baker D."/>
            <person name="Gharbi K."/>
            <person name="Hall N."/>
            <person name="Watson M."/>
            <person name="Adriaenssens E.M."/>
            <person name="Foster-Nyarko E."/>
            <person name="Jarju S."/>
            <person name="Secka A."/>
            <person name="Antonio M."/>
            <person name="Oren A."/>
            <person name="Chaudhuri R.R."/>
            <person name="La Ragione R."/>
            <person name="Hildebrand F."/>
            <person name="Pallen M.J."/>
        </authorList>
    </citation>
    <scope>NUCLEOTIDE SEQUENCE</scope>
    <source>
        <strain evidence="12">ChiBcolR7-354</strain>
    </source>
</reference>
<keyword evidence="4" id="KW-0285">Flavoprotein</keyword>
<feature type="domain" description="FAD/NAD(P)-binding" evidence="11">
    <location>
        <begin position="392"/>
        <end position="622"/>
    </location>
</feature>
<reference evidence="12" key="1">
    <citation type="submission" date="2020-10" db="EMBL/GenBank/DDBJ databases">
        <authorList>
            <person name="Gilroy R."/>
        </authorList>
    </citation>
    <scope>NUCLEOTIDE SEQUENCE</scope>
    <source>
        <strain evidence="12">ChiBcolR7-354</strain>
    </source>
</reference>
<evidence type="ECO:0000256" key="6">
    <source>
        <dbReference type="ARBA" id="ARBA00022723"/>
    </source>
</evidence>
<dbReference type="GO" id="GO:0016491">
    <property type="term" value="F:oxidoreductase activity"/>
    <property type="evidence" value="ECO:0007669"/>
    <property type="project" value="UniProtKB-KW"/>
</dbReference>
<dbReference type="SUPFAM" id="SSF51395">
    <property type="entry name" value="FMN-linked oxidoreductases"/>
    <property type="match status" value="1"/>
</dbReference>
<keyword evidence="7" id="KW-0560">Oxidoreductase</keyword>
<dbReference type="GO" id="GO:0051536">
    <property type="term" value="F:iron-sulfur cluster binding"/>
    <property type="evidence" value="ECO:0007669"/>
    <property type="project" value="UniProtKB-KW"/>
</dbReference>
<comment type="caution">
    <text evidence="12">The sequence shown here is derived from an EMBL/GenBank/DDBJ whole genome shotgun (WGS) entry which is preliminary data.</text>
</comment>
<keyword evidence="9" id="KW-0411">Iron-sulfur</keyword>
<evidence type="ECO:0000256" key="8">
    <source>
        <dbReference type="ARBA" id="ARBA00023004"/>
    </source>
</evidence>
<dbReference type="PANTHER" id="PTHR42917:SF2">
    <property type="entry name" value="2,4-DIENOYL-COA REDUCTASE [(2E)-ENOYL-COA-PRODUCING]"/>
    <property type="match status" value="1"/>
</dbReference>
<comment type="cofactor">
    <cofactor evidence="2">
        <name>[4Fe-4S] cluster</name>
        <dbReference type="ChEBI" id="CHEBI:49883"/>
    </cofactor>
</comment>
<dbReference type="InterPro" id="IPR001155">
    <property type="entry name" value="OxRdtase_FMN_N"/>
</dbReference>
<dbReference type="Pfam" id="PF00724">
    <property type="entry name" value="Oxidored_FMN"/>
    <property type="match status" value="1"/>
</dbReference>
<dbReference type="Proteomes" id="UP000824262">
    <property type="component" value="Unassembled WGS sequence"/>
</dbReference>
<dbReference type="PRINTS" id="PR00368">
    <property type="entry name" value="FADPNR"/>
</dbReference>
<keyword evidence="6" id="KW-0479">Metal-binding</keyword>
<dbReference type="InterPro" id="IPR013785">
    <property type="entry name" value="Aldolase_TIM"/>
</dbReference>
<dbReference type="CDD" id="cd02803">
    <property type="entry name" value="OYE_like_FMN_family"/>
    <property type="match status" value="1"/>
</dbReference>
<evidence type="ECO:0000256" key="7">
    <source>
        <dbReference type="ARBA" id="ARBA00023002"/>
    </source>
</evidence>
<dbReference type="Pfam" id="PF07992">
    <property type="entry name" value="Pyr_redox_2"/>
    <property type="match status" value="1"/>
</dbReference>
<dbReference type="InterPro" id="IPR036188">
    <property type="entry name" value="FAD/NAD-bd_sf"/>
</dbReference>
<keyword evidence="5" id="KW-0288">FMN</keyword>
<dbReference type="PANTHER" id="PTHR42917">
    <property type="entry name" value="2,4-DIENOYL-COA REDUCTASE"/>
    <property type="match status" value="1"/>
</dbReference>
<keyword evidence="8" id="KW-0408">Iron</keyword>
<evidence type="ECO:0000313" key="12">
    <source>
        <dbReference type="EMBL" id="HIQ78678.1"/>
    </source>
</evidence>
<dbReference type="Gene3D" id="3.50.50.60">
    <property type="entry name" value="FAD/NAD(P)-binding domain"/>
    <property type="match status" value="1"/>
</dbReference>
<accession>A0A9D0ZDN7</accession>
<evidence type="ECO:0000256" key="2">
    <source>
        <dbReference type="ARBA" id="ARBA00001966"/>
    </source>
</evidence>